<reference evidence="1 2" key="1">
    <citation type="submission" date="2024-09" db="EMBL/GenBank/DDBJ databases">
        <authorList>
            <person name="Sun Q."/>
            <person name="Mori K."/>
        </authorList>
    </citation>
    <scope>NUCLEOTIDE SEQUENCE [LARGE SCALE GENOMIC DNA]</scope>
    <source>
        <strain evidence="1 2">CECT 8064</strain>
    </source>
</reference>
<comment type="caution">
    <text evidence="1">The sequence shown here is derived from an EMBL/GenBank/DDBJ whole genome shotgun (WGS) entry which is preliminary data.</text>
</comment>
<keyword evidence="2" id="KW-1185">Reference proteome</keyword>
<dbReference type="Proteomes" id="UP001589645">
    <property type="component" value="Unassembled WGS sequence"/>
</dbReference>
<protein>
    <submittedName>
        <fullName evidence="1">Uncharacterized protein</fullName>
    </submittedName>
</protein>
<name>A0ABV5HU57_9VIBR</name>
<dbReference type="EMBL" id="JBHMEP010000023">
    <property type="protein sequence ID" value="MFB9137806.1"/>
    <property type="molecule type" value="Genomic_DNA"/>
</dbReference>
<dbReference type="RefSeq" id="WP_390198115.1">
    <property type="nucleotide sequence ID" value="NZ_JBHMEP010000023.1"/>
</dbReference>
<gene>
    <name evidence="1" type="ORF">ACFFUV_22925</name>
</gene>
<accession>A0ABV5HU57</accession>
<evidence type="ECO:0000313" key="1">
    <source>
        <dbReference type="EMBL" id="MFB9137806.1"/>
    </source>
</evidence>
<evidence type="ECO:0000313" key="2">
    <source>
        <dbReference type="Proteomes" id="UP001589645"/>
    </source>
</evidence>
<sequence length="139" mass="14411">ITGKSNSTKLTFSVTPAKENGLTLQLPANYTAAGKTTANGAVIADDPGAAGEFVWSITISDVPANVTIDELTATLKVTAAGGQTVNVTVTQAAGDSTIELDKETINLDVNGTQQTVNVTSNDSWTWAQAAARTVLRMTR</sequence>
<organism evidence="1 2">
    <name type="scientific">Vibrio olivae</name>
    <dbReference type="NCBI Taxonomy" id="1243002"/>
    <lineage>
        <taxon>Bacteria</taxon>
        <taxon>Pseudomonadati</taxon>
        <taxon>Pseudomonadota</taxon>
        <taxon>Gammaproteobacteria</taxon>
        <taxon>Vibrionales</taxon>
        <taxon>Vibrionaceae</taxon>
        <taxon>Vibrio</taxon>
    </lineage>
</organism>
<feature type="non-terminal residue" evidence="1">
    <location>
        <position position="1"/>
    </location>
</feature>
<proteinExistence type="predicted"/>